<evidence type="ECO:0000313" key="3">
    <source>
        <dbReference type="Proteomes" id="UP000694415"/>
    </source>
</evidence>
<dbReference type="Ensembl" id="ENSMSIT00000015971.1">
    <property type="protein sequence ID" value="ENSMSIP00000012591.1"/>
    <property type="gene ID" value="ENSMSIG00000010942.1"/>
</dbReference>
<reference evidence="2" key="1">
    <citation type="submission" date="2025-08" db="UniProtKB">
        <authorList>
            <consortium name="Ensembl"/>
        </authorList>
    </citation>
    <scope>IDENTIFICATION</scope>
</reference>
<protein>
    <submittedName>
        <fullName evidence="2">Uncharacterized protein</fullName>
    </submittedName>
</protein>
<evidence type="ECO:0000256" key="1">
    <source>
        <dbReference type="SAM" id="MobiDB-lite"/>
    </source>
</evidence>
<keyword evidence="3" id="KW-1185">Reference proteome</keyword>
<accession>A0A8C6GWF9</accession>
<organism evidence="2 3">
    <name type="scientific">Mus spicilegus</name>
    <name type="common">Mound-building mouse</name>
    <dbReference type="NCBI Taxonomy" id="10103"/>
    <lineage>
        <taxon>Eukaryota</taxon>
        <taxon>Metazoa</taxon>
        <taxon>Chordata</taxon>
        <taxon>Craniata</taxon>
        <taxon>Vertebrata</taxon>
        <taxon>Euteleostomi</taxon>
        <taxon>Mammalia</taxon>
        <taxon>Eutheria</taxon>
        <taxon>Euarchontoglires</taxon>
        <taxon>Glires</taxon>
        <taxon>Rodentia</taxon>
        <taxon>Myomorpha</taxon>
        <taxon>Muroidea</taxon>
        <taxon>Muridae</taxon>
        <taxon>Murinae</taxon>
        <taxon>Mus</taxon>
        <taxon>Mus</taxon>
    </lineage>
</organism>
<name>A0A8C6GWF9_MUSSI</name>
<proteinExistence type="predicted"/>
<evidence type="ECO:0000313" key="2">
    <source>
        <dbReference type="Ensembl" id="ENSMSIP00000012591.1"/>
    </source>
</evidence>
<feature type="region of interest" description="Disordered" evidence="1">
    <location>
        <begin position="1"/>
        <end position="66"/>
    </location>
</feature>
<dbReference type="GeneTree" id="ENSGT00960000193046"/>
<dbReference type="AlphaFoldDB" id="A0A8C6GWF9"/>
<reference evidence="2" key="2">
    <citation type="submission" date="2025-09" db="UniProtKB">
        <authorList>
            <consortium name="Ensembl"/>
        </authorList>
    </citation>
    <scope>IDENTIFICATION</scope>
</reference>
<sequence>MLGAQTQRHPAGAEPGPAASQERPSLWGPGSACPASWTQIPKEAPEPRPLASTRQHPLACRPPTQPRLTAYLPSLVQLGLMGNSHPTTEWARDPDHLKHSSGHSFLFHSHSRQTPWNRGGIHSLLLHGCLYCLGGTTPTSLSHTTLSQGPEIKS</sequence>
<dbReference type="Proteomes" id="UP000694415">
    <property type="component" value="Unplaced"/>
</dbReference>